<dbReference type="Proteomes" id="UP000078340">
    <property type="component" value="Unassembled WGS sequence"/>
</dbReference>
<protein>
    <submittedName>
        <fullName evidence="1">Uncharacterized protein</fullName>
    </submittedName>
</protein>
<name>A0A179GC92_PURLI</name>
<dbReference type="AlphaFoldDB" id="A0A179GC92"/>
<evidence type="ECO:0000313" key="1">
    <source>
        <dbReference type="EMBL" id="OAQ75425.1"/>
    </source>
</evidence>
<dbReference type="EMBL" id="LSBI01000009">
    <property type="protein sequence ID" value="OAQ81054.1"/>
    <property type="molecule type" value="Genomic_DNA"/>
</dbReference>
<accession>A0A179GC92</accession>
<sequence>MLPQPAEGIQPDARQRSHLECPALRPDETCIARSLARCLDLSSPRSRPPGGGGVSCENVRERGRCEDCPVCLPSLRLFQVCPLRGTRRWLSLGAGRSAERFTGGADNLNLRTKYFVCRPGEEEAQQFSVVAANLHGYVINGDCLPLTRGPGLQRSASTMLTLPSTPGLAHPTQDHGARNTRLRVSACLPTWRRGKRLAGARARILRRPQTKGLQQGWNGHEIVFKYHTVIVRTTTPCLPVPSSINPDNLIPFQMPNQQPVPPNELSVFEC</sequence>
<organism evidence="1 3">
    <name type="scientific">Purpureocillium lilacinum</name>
    <name type="common">Paecilomyces lilacinus</name>
    <dbReference type="NCBI Taxonomy" id="33203"/>
    <lineage>
        <taxon>Eukaryota</taxon>
        <taxon>Fungi</taxon>
        <taxon>Dikarya</taxon>
        <taxon>Ascomycota</taxon>
        <taxon>Pezizomycotina</taxon>
        <taxon>Sordariomycetes</taxon>
        <taxon>Hypocreomycetidae</taxon>
        <taxon>Hypocreales</taxon>
        <taxon>Ophiocordycipitaceae</taxon>
        <taxon>Purpureocillium</taxon>
    </lineage>
</organism>
<evidence type="ECO:0000313" key="3">
    <source>
        <dbReference type="Proteomes" id="UP000078240"/>
    </source>
</evidence>
<dbReference type="Proteomes" id="UP000078240">
    <property type="component" value="Unassembled WGS sequence"/>
</dbReference>
<dbReference type="EMBL" id="LSBH01000008">
    <property type="protein sequence ID" value="OAQ75425.1"/>
    <property type="molecule type" value="Genomic_DNA"/>
</dbReference>
<evidence type="ECO:0000313" key="2">
    <source>
        <dbReference type="EMBL" id="OAQ81054.1"/>
    </source>
</evidence>
<comment type="caution">
    <text evidence="1">The sequence shown here is derived from an EMBL/GenBank/DDBJ whole genome shotgun (WGS) entry which is preliminary data.</text>
</comment>
<proteinExistence type="predicted"/>
<gene>
    <name evidence="1" type="ORF">VFPBJ_09398</name>
    <name evidence="2" type="ORF">VFPFJ_09509</name>
</gene>
<reference evidence="1 3" key="1">
    <citation type="submission" date="2016-01" db="EMBL/GenBank/DDBJ databases">
        <title>Biosynthesis of antibiotic leucinostatins and their inhibition on Phytophthora in bio-control Purpureocillium lilacinum.</title>
        <authorList>
            <person name="Wang G."/>
            <person name="Liu Z."/>
            <person name="Lin R."/>
            <person name="Li E."/>
            <person name="Mao Z."/>
            <person name="Ling J."/>
            <person name="Yin W."/>
            <person name="Xie B."/>
        </authorList>
    </citation>
    <scope>NUCLEOTIDE SEQUENCE [LARGE SCALE GENOMIC DNA]</scope>
    <source>
        <strain evidence="1">PLBJ-1</strain>
        <strain evidence="2">PLFJ-1</strain>
    </source>
</reference>